<feature type="compositionally biased region" description="Low complexity" evidence="9">
    <location>
        <begin position="636"/>
        <end position="645"/>
    </location>
</feature>
<evidence type="ECO:0000259" key="10">
    <source>
        <dbReference type="PROSITE" id="PS50011"/>
    </source>
</evidence>
<dbReference type="InterPro" id="IPR008271">
    <property type="entry name" value="Ser/Thr_kinase_AS"/>
</dbReference>
<evidence type="ECO:0000256" key="6">
    <source>
        <dbReference type="PIRSR" id="PIRSR630616-1"/>
    </source>
</evidence>
<dbReference type="GO" id="GO:0004674">
    <property type="term" value="F:protein serine/threonine kinase activity"/>
    <property type="evidence" value="ECO:0007669"/>
    <property type="project" value="UniProtKB-KW"/>
</dbReference>
<evidence type="ECO:0000256" key="3">
    <source>
        <dbReference type="ARBA" id="ARBA00022741"/>
    </source>
</evidence>
<dbReference type="PROSITE" id="PS50011">
    <property type="entry name" value="PROTEIN_KINASE_DOM"/>
    <property type="match status" value="1"/>
</dbReference>
<dbReference type="InterPro" id="IPR000719">
    <property type="entry name" value="Prot_kinase_dom"/>
</dbReference>
<feature type="binding site" evidence="7">
    <location>
        <position position="723"/>
    </location>
    <ligand>
        <name>ATP</name>
        <dbReference type="ChEBI" id="CHEBI:30616"/>
    </ligand>
</feature>
<feature type="active site" description="Proton acceptor" evidence="6">
    <location>
        <position position="818"/>
    </location>
</feature>
<dbReference type="FunFam" id="3.30.200.20:FF:000042">
    <property type="entry name" value="Aurora kinase A"/>
    <property type="match status" value="1"/>
</dbReference>
<organism evidence="11 12">
    <name type="scientific">Chlamydomonas incerta</name>
    <dbReference type="NCBI Taxonomy" id="51695"/>
    <lineage>
        <taxon>Eukaryota</taxon>
        <taxon>Viridiplantae</taxon>
        <taxon>Chlorophyta</taxon>
        <taxon>core chlorophytes</taxon>
        <taxon>Chlorophyceae</taxon>
        <taxon>CS clade</taxon>
        <taxon>Chlamydomonadales</taxon>
        <taxon>Chlamydomonadaceae</taxon>
        <taxon>Chlamydomonas</taxon>
    </lineage>
</organism>
<feature type="binding site" evidence="7">
    <location>
        <begin position="822"/>
        <end position="823"/>
    </location>
    <ligand>
        <name>ATP</name>
        <dbReference type="ChEBI" id="CHEBI:30616"/>
    </ligand>
</feature>
<dbReference type="Pfam" id="PF00069">
    <property type="entry name" value="Pkinase"/>
    <property type="match status" value="1"/>
</dbReference>
<evidence type="ECO:0000313" key="11">
    <source>
        <dbReference type="EMBL" id="KAG2436217.1"/>
    </source>
</evidence>
<keyword evidence="3 7" id="KW-0547">Nucleotide-binding</keyword>
<evidence type="ECO:0000256" key="9">
    <source>
        <dbReference type="SAM" id="MobiDB-lite"/>
    </source>
</evidence>
<dbReference type="InterPro" id="IPR011009">
    <property type="entry name" value="Kinase-like_dom_sf"/>
</dbReference>
<keyword evidence="2" id="KW-0808">Transferase</keyword>
<dbReference type="AlphaFoldDB" id="A0A835T382"/>
<dbReference type="Proteomes" id="UP000650467">
    <property type="component" value="Unassembled WGS sequence"/>
</dbReference>
<feature type="region of interest" description="Disordered" evidence="9">
    <location>
        <begin position="569"/>
        <end position="590"/>
    </location>
</feature>
<proteinExistence type="predicted"/>
<dbReference type="InterPro" id="IPR030616">
    <property type="entry name" value="Aur-like"/>
</dbReference>
<feature type="compositionally biased region" description="Low complexity" evidence="9">
    <location>
        <begin position="575"/>
        <end position="590"/>
    </location>
</feature>
<dbReference type="GO" id="GO:0005524">
    <property type="term" value="F:ATP binding"/>
    <property type="evidence" value="ECO:0007669"/>
    <property type="project" value="UniProtKB-KW"/>
</dbReference>
<keyword evidence="4" id="KW-0418">Kinase</keyword>
<feature type="domain" description="Protein kinase" evidence="10">
    <location>
        <begin position="694"/>
        <end position="960"/>
    </location>
</feature>
<accession>A0A835T382</accession>
<dbReference type="Gene3D" id="1.10.510.10">
    <property type="entry name" value="Transferase(Phosphotransferase) domain 1"/>
    <property type="match status" value="1"/>
</dbReference>
<dbReference type="PROSITE" id="PS00108">
    <property type="entry name" value="PROTEIN_KINASE_ST"/>
    <property type="match status" value="1"/>
</dbReference>
<evidence type="ECO:0000256" key="7">
    <source>
        <dbReference type="PIRSR" id="PIRSR630616-2"/>
    </source>
</evidence>
<sequence>MPLTPGEASVRGGSPMASPFAALEPEGLKQLPEAAQQWTAPKGMFSAWGKTRAPHPPGTGLGSMFRRLGTALGIGRAKAARRMRQDSLNSSVHAGTLSMHGNPARTAHYGGSAHLGQHTNNAISGLQDVTVGRFGHHHHNNHAQLRHTNSLADFGTVLVIPADGSTHHGGHYHLGLSPSASQGNSGQLPILPAHVAEAYGSSPGPLSNISQQQAPHQGPTPAGGSGGGVPQHRREYASCTQVMSLDGRTVLGGSGGGSGGTAISAGGCGQRLLLKHAIAPLPLPSLSQPHAQQLSPAGSPVVVPGSPCSAVSTSSNATAWRRLFSSRDNSTTAVAANGSSAAMGGSGGASVMAQQAAALAQLALPSPLHHRTGPSDAPPQAASGSARVLASPTRCADGAGADGNSDPLCQVQLPPRRLLTQQRSVNYQATAAAIAAAAVDHQHHQHQYVHSNSSPCVGGIGAAAAAISGGGGNISPAGKPASPPAVASATITPTAAVAIASRAGATRDGSADGNSTPCEKKAYKHTCASADQITGGLAAATAAAHGGGPTLNNLSAAIQLANSLSGPPDFAGMLPSPQAQQKASAAVVAQQQPLQLPRIITPPPAQQQQQQQQPPLQWASSPSGGDKAAGAMQRPAAATAGASATPTSAAATAAPAIADGIDEGAAAMLQTELLAQGRNLPAGMRRVHWSLEDFIVTRRLFKGSRTAVYKATCKYSGAAVALKVYFLAKTPTNTLHQIVREIQIHASLNHHNVLPLYAAFKDPKRLVLVLEHAARGDLYNLHANVDRQLNEDQARQAVLEPLLDALGYLHSKGVCHRDIKPENILFTADWCLRVADFGVAINLNDERAVTRAGTADYMAPEVERCPLKMHPSDNKNNPQLAYSTAADVWSIGILAYELMVGFPPVLGGPTPASNADCPSAPTISFPASISSTARDFITQALALRPEDRPTVHQLRAHPWMAPAVAAAAAGVVHS</sequence>
<evidence type="ECO:0000256" key="4">
    <source>
        <dbReference type="ARBA" id="ARBA00022777"/>
    </source>
</evidence>
<evidence type="ECO:0000256" key="2">
    <source>
        <dbReference type="ARBA" id="ARBA00022679"/>
    </source>
</evidence>
<reference evidence="11" key="1">
    <citation type="journal article" date="2020" name="bioRxiv">
        <title>Comparative genomics of Chlamydomonas.</title>
        <authorList>
            <person name="Craig R.J."/>
            <person name="Hasan A.R."/>
            <person name="Ness R.W."/>
            <person name="Keightley P.D."/>
        </authorList>
    </citation>
    <scope>NUCLEOTIDE SEQUENCE</scope>
    <source>
        <strain evidence="11">SAG 7.73</strain>
    </source>
</reference>
<feature type="region of interest" description="Disordered" evidence="9">
    <location>
        <begin position="603"/>
        <end position="645"/>
    </location>
</feature>
<feature type="cross-link" description="Glycyl lysine isopeptide (Lys-Gly) (interchain with G-Cter in SUMO2)" evidence="8">
    <location>
        <position position="820"/>
    </location>
</feature>
<evidence type="ECO:0000256" key="1">
    <source>
        <dbReference type="ARBA" id="ARBA00022527"/>
    </source>
</evidence>
<comment type="caution">
    <text evidence="11">The sequence shown here is derived from an EMBL/GenBank/DDBJ whole genome shotgun (WGS) entry which is preliminary data.</text>
</comment>
<dbReference type="FunFam" id="1.10.510.10:FF:000813">
    <property type="entry name" value="Aurora-like kinase"/>
    <property type="match status" value="1"/>
</dbReference>
<evidence type="ECO:0000313" key="12">
    <source>
        <dbReference type="Proteomes" id="UP000650467"/>
    </source>
</evidence>
<evidence type="ECO:0000256" key="5">
    <source>
        <dbReference type="ARBA" id="ARBA00022840"/>
    </source>
</evidence>
<keyword evidence="12" id="KW-1185">Reference proteome</keyword>
<evidence type="ECO:0000256" key="8">
    <source>
        <dbReference type="PIRSR" id="PIRSR630616-3"/>
    </source>
</evidence>
<keyword evidence="1" id="KW-0723">Serine/threonine-protein kinase</keyword>
<feature type="compositionally biased region" description="Low complexity" evidence="9">
    <location>
        <begin position="606"/>
        <end position="617"/>
    </location>
</feature>
<protein>
    <recommendedName>
        <fullName evidence="10">Protein kinase domain-containing protein</fullName>
    </recommendedName>
</protein>
<feature type="binding site" evidence="7">
    <location>
        <begin position="771"/>
        <end position="773"/>
    </location>
    <ligand>
        <name>ATP</name>
        <dbReference type="ChEBI" id="CHEBI:30616"/>
    </ligand>
</feature>
<feature type="compositionally biased region" description="Polar residues" evidence="9">
    <location>
        <begin position="204"/>
        <end position="215"/>
    </location>
</feature>
<feature type="region of interest" description="Disordered" evidence="9">
    <location>
        <begin position="1"/>
        <end position="20"/>
    </location>
</feature>
<feature type="region of interest" description="Disordered" evidence="9">
    <location>
        <begin position="199"/>
        <end position="232"/>
    </location>
</feature>
<dbReference type="EMBL" id="JAEHOC010000013">
    <property type="protein sequence ID" value="KAG2436217.1"/>
    <property type="molecule type" value="Genomic_DNA"/>
</dbReference>
<dbReference type="OrthoDB" id="543431at2759"/>
<name>A0A835T382_CHLIN</name>
<dbReference type="PANTHER" id="PTHR24350">
    <property type="entry name" value="SERINE/THREONINE-PROTEIN KINASE IAL-RELATED"/>
    <property type="match status" value="1"/>
</dbReference>
<dbReference type="SMART" id="SM00220">
    <property type="entry name" value="S_TKc"/>
    <property type="match status" value="1"/>
</dbReference>
<gene>
    <name evidence="11" type="ORF">HXX76_006529</name>
</gene>
<keyword evidence="5 7" id="KW-0067">ATP-binding</keyword>
<dbReference type="SUPFAM" id="SSF56112">
    <property type="entry name" value="Protein kinase-like (PK-like)"/>
    <property type="match status" value="1"/>
</dbReference>
<feature type="binding site" evidence="7">
    <location>
        <position position="836"/>
    </location>
    <ligand>
        <name>ATP</name>
        <dbReference type="ChEBI" id="CHEBI:30616"/>
    </ligand>
</feature>